<feature type="chain" id="PRO_5046323787" description="SH3 domain-containing protein" evidence="1">
    <location>
        <begin position="23"/>
        <end position="242"/>
    </location>
</feature>
<organism evidence="2 3">
    <name type="scientific">Pelomonas candidula</name>
    <dbReference type="NCBI Taxonomy" id="3299025"/>
    <lineage>
        <taxon>Bacteria</taxon>
        <taxon>Pseudomonadati</taxon>
        <taxon>Pseudomonadota</taxon>
        <taxon>Betaproteobacteria</taxon>
        <taxon>Burkholderiales</taxon>
        <taxon>Sphaerotilaceae</taxon>
        <taxon>Roseateles</taxon>
    </lineage>
</organism>
<proteinExistence type="predicted"/>
<evidence type="ECO:0000256" key="1">
    <source>
        <dbReference type="SAM" id="SignalP"/>
    </source>
</evidence>
<keyword evidence="1" id="KW-0732">Signal</keyword>
<dbReference type="Proteomes" id="UP001606134">
    <property type="component" value="Unassembled WGS sequence"/>
</dbReference>
<comment type="caution">
    <text evidence="2">The sequence shown here is derived from an EMBL/GenBank/DDBJ whole genome shotgun (WGS) entry which is preliminary data.</text>
</comment>
<reference evidence="2 3" key="1">
    <citation type="submission" date="2024-08" db="EMBL/GenBank/DDBJ databases">
        <authorList>
            <person name="Lu H."/>
        </authorList>
    </citation>
    <scope>NUCLEOTIDE SEQUENCE [LARGE SCALE GENOMIC DNA]</scope>
    <source>
        <strain evidence="2 3">BYS78W</strain>
    </source>
</reference>
<gene>
    <name evidence="2" type="ORF">ACG04R_12820</name>
</gene>
<evidence type="ECO:0000313" key="3">
    <source>
        <dbReference type="Proteomes" id="UP001606134"/>
    </source>
</evidence>
<keyword evidence="3" id="KW-1185">Reference proteome</keyword>
<dbReference type="RefSeq" id="WP_394410658.1">
    <property type="nucleotide sequence ID" value="NZ_JBIGIC010000005.1"/>
</dbReference>
<evidence type="ECO:0008006" key="4">
    <source>
        <dbReference type="Google" id="ProtNLM"/>
    </source>
</evidence>
<feature type="signal peptide" evidence="1">
    <location>
        <begin position="1"/>
        <end position="22"/>
    </location>
</feature>
<name>A0ABW7HCB0_9BURK</name>
<dbReference type="EMBL" id="JBIGIC010000005">
    <property type="protein sequence ID" value="MFG6487558.1"/>
    <property type="molecule type" value="Genomic_DNA"/>
</dbReference>
<accession>A0ABW7HCB0</accession>
<protein>
    <recommendedName>
        <fullName evidence="4">SH3 domain-containing protein</fullName>
    </recommendedName>
</protein>
<evidence type="ECO:0000313" key="2">
    <source>
        <dbReference type="EMBL" id="MFG6487558.1"/>
    </source>
</evidence>
<sequence>MPFLPRLTLTAALALLAATARAQVDDLPTGLLGLVTLPEVFSGPGCEPHTPQDIPLYAAPDDLARGRAPVGRITVVQPMELLSPGNCNGSVAQLRWADGKTSEEWPIKESGYEERAAVVVRRRGDMLQITTDRAPAWIHRPGLAGYLPAGKLLEGQLLDLPHDLRPLARTAPGGGQRPRLDWPPKSAAFIQAREIRGETWLQLEVRATEACTDTEAPPKATIWVPFHDARRRPTLWFFSRGC</sequence>